<evidence type="ECO:0000256" key="5">
    <source>
        <dbReference type="ARBA" id="ARBA00022989"/>
    </source>
</evidence>
<feature type="transmembrane region" description="Helical" evidence="7">
    <location>
        <begin position="73"/>
        <end position="100"/>
    </location>
</feature>
<reference evidence="9" key="1">
    <citation type="submission" date="2016-10" db="EMBL/GenBank/DDBJ databases">
        <title>Sequence of Gallionella enrichment culture.</title>
        <authorList>
            <person name="Poehlein A."/>
            <person name="Muehling M."/>
            <person name="Daniel R."/>
        </authorList>
    </citation>
    <scope>NUCLEOTIDE SEQUENCE</scope>
</reference>
<dbReference type="GO" id="GO:0055085">
    <property type="term" value="P:transmembrane transport"/>
    <property type="evidence" value="ECO:0007669"/>
    <property type="project" value="InterPro"/>
</dbReference>
<accession>A0A1J5QB48</accession>
<dbReference type="SUPFAM" id="SSF161098">
    <property type="entry name" value="MetI-like"/>
    <property type="match status" value="1"/>
</dbReference>
<dbReference type="InterPro" id="IPR050809">
    <property type="entry name" value="UgpAE/MalFG_permease"/>
</dbReference>
<evidence type="ECO:0000256" key="7">
    <source>
        <dbReference type="SAM" id="Phobius"/>
    </source>
</evidence>
<comment type="caution">
    <text evidence="9">The sequence shown here is derived from an EMBL/GenBank/DDBJ whole genome shotgun (WGS) entry which is preliminary data.</text>
</comment>
<evidence type="ECO:0000256" key="2">
    <source>
        <dbReference type="ARBA" id="ARBA00022448"/>
    </source>
</evidence>
<protein>
    <submittedName>
        <fullName evidence="9">Inner membrane ABC transporter permease protein YcjO</fullName>
    </submittedName>
</protein>
<comment type="subcellular location">
    <subcellularLocation>
        <location evidence="1">Cell membrane</location>
        <topology evidence="1">Multi-pass membrane protein</topology>
    </subcellularLocation>
</comment>
<evidence type="ECO:0000256" key="4">
    <source>
        <dbReference type="ARBA" id="ARBA00022692"/>
    </source>
</evidence>
<dbReference type="GO" id="GO:0005886">
    <property type="term" value="C:plasma membrane"/>
    <property type="evidence" value="ECO:0007669"/>
    <property type="project" value="UniProtKB-SubCell"/>
</dbReference>
<keyword evidence="6 7" id="KW-0472">Membrane</keyword>
<keyword evidence="3" id="KW-1003">Cell membrane</keyword>
<keyword evidence="2" id="KW-0813">Transport</keyword>
<dbReference type="AlphaFoldDB" id="A0A1J5QB48"/>
<feature type="transmembrane region" description="Helical" evidence="7">
    <location>
        <begin position="273"/>
        <end position="295"/>
    </location>
</feature>
<feature type="transmembrane region" description="Helical" evidence="7">
    <location>
        <begin position="112"/>
        <end position="136"/>
    </location>
</feature>
<dbReference type="CDD" id="cd06261">
    <property type="entry name" value="TM_PBP2"/>
    <property type="match status" value="1"/>
</dbReference>
<evidence type="ECO:0000259" key="8">
    <source>
        <dbReference type="PROSITE" id="PS50928"/>
    </source>
</evidence>
<dbReference type="Pfam" id="PF00528">
    <property type="entry name" value="BPD_transp_1"/>
    <property type="match status" value="1"/>
</dbReference>
<proteinExistence type="predicted"/>
<name>A0A1J5QB48_9ZZZZ</name>
<evidence type="ECO:0000256" key="3">
    <source>
        <dbReference type="ARBA" id="ARBA00022475"/>
    </source>
</evidence>
<dbReference type="EMBL" id="MLJW01000997">
    <property type="protein sequence ID" value="OIQ80894.1"/>
    <property type="molecule type" value="Genomic_DNA"/>
</dbReference>
<dbReference type="PANTHER" id="PTHR43227">
    <property type="entry name" value="BLL4140 PROTEIN"/>
    <property type="match status" value="1"/>
</dbReference>
<evidence type="ECO:0000256" key="6">
    <source>
        <dbReference type="ARBA" id="ARBA00023136"/>
    </source>
</evidence>
<organism evidence="9">
    <name type="scientific">mine drainage metagenome</name>
    <dbReference type="NCBI Taxonomy" id="410659"/>
    <lineage>
        <taxon>unclassified sequences</taxon>
        <taxon>metagenomes</taxon>
        <taxon>ecological metagenomes</taxon>
    </lineage>
</organism>
<evidence type="ECO:0000313" key="9">
    <source>
        <dbReference type="EMBL" id="OIQ80894.1"/>
    </source>
</evidence>
<dbReference type="PROSITE" id="PS50928">
    <property type="entry name" value="ABC_TM1"/>
    <property type="match status" value="1"/>
</dbReference>
<dbReference type="InterPro" id="IPR035906">
    <property type="entry name" value="MetI-like_sf"/>
</dbReference>
<feature type="transmembrane region" description="Helical" evidence="7">
    <location>
        <begin position="167"/>
        <end position="191"/>
    </location>
</feature>
<feature type="domain" description="ABC transmembrane type-1" evidence="8">
    <location>
        <begin position="78"/>
        <end position="294"/>
    </location>
</feature>
<dbReference type="Gene3D" id="1.10.3720.10">
    <property type="entry name" value="MetI-like"/>
    <property type="match status" value="1"/>
</dbReference>
<evidence type="ECO:0000256" key="1">
    <source>
        <dbReference type="ARBA" id="ARBA00004651"/>
    </source>
</evidence>
<keyword evidence="5 7" id="KW-1133">Transmembrane helix</keyword>
<feature type="transmembrane region" description="Helical" evidence="7">
    <location>
        <begin position="18"/>
        <end position="37"/>
    </location>
</feature>
<feature type="transmembrane region" description="Helical" evidence="7">
    <location>
        <begin position="212"/>
        <end position="235"/>
    </location>
</feature>
<dbReference type="PANTHER" id="PTHR43227:SF8">
    <property type="entry name" value="DIACETYLCHITOBIOSE UPTAKE SYSTEM PERMEASE PROTEIN DASB"/>
    <property type="match status" value="1"/>
</dbReference>
<keyword evidence="4 7" id="KW-0812">Transmembrane</keyword>
<gene>
    <name evidence="9" type="primary">ycjO_2</name>
    <name evidence="9" type="ORF">GALL_373420</name>
</gene>
<dbReference type="InterPro" id="IPR000515">
    <property type="entry name" value="MetI-like"/>
</dbReference>
<sequence>MARSEVTARRRRTSRTPYLLLAPSAAILLLAMGYPLVWQLVTSTQRFGLAQQFGKPPESVGLANYVTLFTDSYLWTVVLRSIAFCLANAGATVVLGVLVAVLMKAVGTLPRLALQVSMLLAWSMPVVAAMTVWRWLFDWNRGVVNWVLTWGGLDFIGHNWLQQPLSFFFVASTVIVWMSVPFVALSVYAGLTQVPGEVIEAAQIDGANAWQRFWGIVVPMVRPVLMIVLLLQIIWDLRVFAQIKLLQDAGSTPSETNLLGTYIFQLGTGSQDFGMASAVSVFVLALTVALSWFYVRILLKEDA</sequence>